<keyword evidence="1" id="KW-1133">Transmembrane helix</keyword>
<dbReference type="AlphaFoldDB" id="A0A251VEX1"/>
<dbReference type="Gramene" id="mRNA:HanXRQr2_Chr02g0060401">
    <property type="protein sequence ID" value="mRNA:HanXRQr2_Chr02g0060401"/>
    <property type="gene ID" value="HanXRQr2_Chr02g0060401"/>
</dbReference>
<dbReference type="InParanoid" id="A0A251VEX1"/>
<proteinExistence type="predicted"/>
<name>A0A251VEX1_HELAN</name>
<dbReference type="Proteomes" id="UP000215914">
    <property type="component" value="Chromosome 2"/>
</dbReference>
<dbReference type="EMBL" id="CM007891">
    <property type="protein sequence ID" value="OTG34168.1"/>
    <property type="molecule type" value="Genomic_DNA"/>
</dbReference>
<evidence type="ECO:0000313" key="4">
    <source>
        <dbReference type="Proteomes" id="UP000215914"/>
    </source>
</evidence>
<dbReference type="EMBL" id="MNCJ02000317">
    <property type="protein sequence ID" value="KAF5818060.1"/>
    <property type="molecule type" value="Genomic_DNA"/>
</dbReference>
<keyword evidence="1" id="KW-0472">Membrane</keyword>
<reference evidence="2" key="3">
    <citation type="submission" date="2020-06" db="EMBL/GenBank/DDBJ databases">
        <title>Helianthus annuus Genome sequencing and assembly Release 2.</title>
        <authorList>
            <person name="Gouzy J."/>
            <person name="Langlade N."/>
            <person name="Munos S."/>
        </authorList>
    </citation>
    <scope>NUCLEOTIDE SEQUENCE</scope>
    <source>
        <tissue evidence="2">Leaves</tissue>
    </source>
</reference>
<evidence type="ECO:0000256" key="1">
    <source>
        <dbReference type="SAM" id="Phobius"/>
    </source>
</evidence>
<keyword evidence="1" id="KW-0812">Transmembrane</keyword>
<keyword evidence="4" id="KW-1185">Reference proteome</keyword>
<gene>
    <name evidence="3" type="ORF">HannXRQ_Chr02g0042781</name>
    <name evidence="2" type="ORF">HanXRQr2_Chr02g0060401</name>
</gene>
<reference evidence="2 4" key="1">
    <citation type="journal article" date="2017" name="Nature">
        <title>The sunflower genome provides insights into oil metabolism, flowering and Asterid evolution.</title>
        <authorList>
            <person name="Badouin H."/>
            <person name="Gouzy J."/>
            <person name="Grassa C.J."/>
            <person name="Murat F."/>
            <person name="Staton S.E."/>
            <person name="Cottret L."/>
            <person name="Lelandais-Briere C."/>
            <person name="Owens G.L."/>
            <person name="Carrere S."/>
            <person name="Mayjonade B."/>
            <person name="Legrand L."/>
            <person name="Gill N."/>
            <person name="Kane N.C."/>
            <person name="Bowers J.E."/>
            <person name="Hubner S."/>
            <person name="Bellec A."/>
            <person name="Berard A."/>
            <person name="Berges H."/>
            <person name="Blanchet N."/>
            <person name="Boniface M.C."/>
            <person name="Brunel D."/>
            <person name="Catrice O."/>
            <person name="Chaidir N."/>
            <person name="Claudel C."/>
            <person name="Donnadieu C."/>
            <person name="Faraut T."/>
            <person name="Fievet G."/>
            <person name="Helmstetter N."/>
            <person name="King M."/>
            <person name="Knapp S.J."/>
            <person name="Lai Z."/>
            <person name="Le Paslier M.C."/>
            <person name="Lippi Y."/>
            <person name="Lorenzon L."/>
            <person name="Mandel J.R."/>
            <person name="Marage G."/>
            <person name="Marchand G."/>
            <person name="Marquand E."/>
            <person name="Bret-Mestries E."/>
            <person name="Morien E."/>
            <person name="Nambeesan S."/>
            <person name="Nguyen T."/>
            <person name="Pegot-Espagnet P."/>
            <person name="Pouilly N."/>
            <person name="Raftis F."/>
            <person name="Sallet E."/>
            <person name="Schiex T."/>
            <person name="Thomas J."/>
            <person name="Vandecasteele C."/>
            <person name="Vares D."/>
            <person name="Vear F."/>
            <person name="Vautrin S."/>
            <person name="Crespi M."/>
            <person name="Mangin B."/>
            <person name="Burke J.M."/>
            <person name="Salse J."/>
            <person name="Munos S."/>
            <person name="Vincourt P."/>
            <person name="Rieseberg L.H."/>
            <person name="Langlade N.B."/>
        </authorList>
    </citation>
    <scope>NUCLEOTIDE SEQUENCE [LARGE SCALE GENOMIC DNA]</scope>
    <source>
        <strain evidence="4">cv. SF193</strain>
        <tissue evidence="2">Leaves</tissue>
    </source>
</reference>
<feature type="transmembrane region" description="Helical" evidence="1">
    <location>
        <begin position="16"/>
        <end position="36"/>
    </location>
</feature>
<evidence type="ECO:0000313" key="3">
    <source>
        <dbReference type="EMBL" id="OTG34168.1"/>
    </source>
</evidence>
<sequence length="66" mass="7687">MILVLFSTPSDGLRPTVAAMLPNIPLMLPSLSYAYIKRAGMKYWNKHFFIDRSRHETYKVKSSFIH</sequence>
<reference evidence="3" key="2">
    <citation type="submission" date="2017-02" db="EMBL/GenBank/DDBJ databases">
        <title>Sunflower complete genome.</title>
        <authorList>
            <person name="Langlade N."/>
            <person name="Munos S."/>
        </authorList>
    </citation>
    <scope>NUCLEOTIDE SEQUENCE [LARGE SCALE GENOMIC DNA]</scope>
    <source>
        <tissue evidence="3">Leaves</tissue>
    </source>
</reference>
<evidence type="ECO:0000313" key="2">
    <source>
        <dbReference type="EMBL" id="KAF5818060.1"/>
    </source>
</evidence>
<organism evidence="3 4">
    <name type="scientific">Helianthus annuus</name>
    <name type="common">Common sunflower</name>
    <dbReference type="NCBI Taxonomy" id="4232"/>
    <lineage>
        <taxon>Eukaryota</taxon>
        <taxon>Viridiplantae</taxon>
        <taxon>Streptophyta</taxon>
        <taxon>Embryophyta</taxon>
        <taxon>Tracheophyta</taxon>
        <taxon>Spermatophyta</taxon>
        <taxon>Magnoliopsida</taxon>
        <taxon>eudicotyledons</taxon>
        <taxon>Gunneridae</taxon>
        <taxon>Pentapetalae</taxon>
        <taxon>asterids</taxon>
        <taxon>campanulids</taxon>
        <taxon>Asterales</taxon>
        <taxon>Asteraceae</taxon>
        <taxon>Asteroideae</taxon>
        <taxon>Heliantheae alliance</taxon>
        <taxon>Heliantheae</taxon>
        <taxon>Helianthus</taxon>
    </lineage>
</organism>
<accession>A0A251VEX1</accession>
<protein>
    <submittedName>
        <fullName evidence="3">Uncharacterized protein</fullName>
    </submittedName>
</protein>